<name>A0ACC1A444_9ROSI</name>
<evidence type="ECO:0000313" key="2">
    <source>
        <dbReference type="Proteomes" id="UP001164250"/>
    </source>
</evidence>
<keyword evidence="2" id="KW-1185">Reference proteome</keyword>
<gene>
    <name evidence="1" type="ORF">Patl1_11049</name>
</gene>
<proteinExistence type="predicted"/>
<sequence length="201" mass="22521">MEMADNPKLVMEESTGPEKTSLSDTLNRFQYSTAKKSDSFVVDMETFNEGADKEISANSRITVSFFFVFLILFLVEFNLVEVQLKSIHRLCGPSLLGGMSHLLMNGSSMPEKPTVVATDYPINPQVHHQITISTGNIITTTPDSGRCAIRRNSFKRSSSLWVLDPKRVLLFFATLSSMGTMLLIYFTLSMNKYNADEITLD</sequence>
<accession>A0ACC1A444</accession>
<comment type="caution">
    <text evidence="1">The sequence shown here is derived from an EMBL/GenBank/DDBJ whole genome shotgun (WGS) entry which is preliminary data.</text>
</comment>
<dbReference type="EMBL" id="CM047908">
    <property type="protein sequence ID" value="KAJ0080985.1"/>
    <property type="molecule type" value="Genomic_DNA"/>
</dbReference>
<organism evidence="1 2">
    <name type="scientific">Pistacia atlantica</name>
    <dbReference type="NCBI Taxonomy" id="434234"/>
    <lineage>
        <taxon>Eukaryota</taxon>
        <taxon>Viridiplantae</taxon>
        <taxon>Streptophyta</taxon>
        <taxon>Embryophyta</taxon>
        <taxon>Tracheophyta</taxon>
        <taxon>Spermatophyta</taxon>
        <taxon>Magnoliopsida</taxon>
        <taxon>eudicotyledons</taxon>
        <taxon>Gunneridae</taxon>
        <taxon>Pentapetalae</taxon>
        <taxon>rosids</taxon>
        <taxon>malvids</taxon>
        <taxon>Sapindales</taxon>
        <taxon>Anacardiaceae</taxon>
        <taxon>Pistacia</taxon>
    </lineage>
</organism>
<dbReference type="Proteomes" id="UP001164250">
    <property type="component" value="Chromosome 12"/>
</dbReference>
<protein>
    <submittedName>
        <fullName evidence="1">Uncharacterized protein</fullName>
    </submittedName>
</protein>
<reference evidence="2" key="1">
    <citation type="journal article" date="2023" name="G3 (Bethesda)">
        <title>Genome assembly and association tests identify interacting loci associated with vigor, precocity, and sex in interspecific pistachio rootstocks.</title>
        <authorList>
            <person name="Palmer W."/>
            <person name="Jacygrad E."/>
            <person name="Sagayaradj S."/>
            <person name="Cavanaugh K."/>
            <person name="Han R."/>
            <person name="Bertier L."/>
            <person name="Beede B."/>
            <person name="Kafkas S."/>
            <person name="Golino D."/>
            <person name="Preece J."/>
            <person name="Michelmore R."/>
        </authorList>
    </citation>
    <scope>NUCLEOTIDE SEQUENCE [LARGE SCALE GENOMIC DNA]</scope>
</reference>
<evidence type="ECO:0000313" key="1">
    <source>
        <dbReference type="EMBL" id="KAJ0080985.1"/>
    </source>
</evidence>